<dbReference type="PANTHER" id="PTHR41771">
    <property type="entry name" value="MEMBRANE PROTEIN-RELATED"/>
    <property type="match status" value="1"/>
</dbReference>
<sequence length="417" mass="43339">MSQHLRKVIAAVLIPFATAVLVGLVVLWPGGAPPHERTGVGFDRQTQSATVTKVEEVDCSSVNASGVPPTGDTSTAEGSSAQQQANGTCKKATIRVDTGKDKGRTFTEIVQPDQSRQLKQGQEVVVAYEPAAPKDLQYSVTDVNRKFPMALLAGIFALAVVVVGRLRGVMALIALAVSFLVLTFFILPAILQGSNPLVVAVVGASAIMLIALYMCHGLSARTSVAVLGTLISLLLIGVLGSMFIGWAALTGNTDDNTGLIHGLYPDIDMSGLLLAGVIIGSLGVLDDVTVTQTSAVWELHEANPSMGWRGLYRAGIRIGRDHIASVVNTLVLAYAGAALPLLLLFSIAQSSIGTVANSELVAEEIVRTLVGSIGLVASVPVTTALAALVVSADRPGETAATSAPAPARAGRGRRRKR</sequence>
<comment type="caution">
    <text evidence="3">The sequence shown here is derived from an EMBL/GenBank/DDBJ whole genome shotgun (WGS) entry which is preliminary data.</text>
</comment>
<feature type="compositionally biased region" description="Low complexity" evidence="1">
    <location>
        <begin position="396"/>
        <end position="409"/>
    </location>
</feature>
<feature type="compositionally biased region" description="Polar residues" evidence="1">
    <location>
        <begin position="71"/>
        <end position="87"/>
    </location>
</feature>
<feature type="transmembrane region" description="Helical" evidence="2">
    <location>
        <begin position="323"/>
        <end position="348"/>
    </location>
</feature>
<dbReference type="EMBL" id="AEJC01000530">
    <property type="protein sequence ID" value="EKX62240.1"/>
    <property type="molecule type" value="Genomic_DNA"/>
</dbReference>
<feature type="region of interest" description="Disordered" evidence="1">
    <location>
        <begin position="396"/>
        <end position="417"/>
    </location>
</feature>
<dbReference type="AlphaFoldDB" id="L1KP24"/>
<name>L1KP24_9ACTN</name>
<keyword evidence="2" id="KW-0812">Transmembrane</keyword>
<feature type="region of interest" description="Disordered" evidence="1">
    <location>
        <begin position="61"/>
        <end position="91"/>
    </location>
</feature>
<keyword evidence="2" id="KW-0472">Membrane</keyword>
<keyword evidence="4" id="KW-1185">Reference proteome</keyword>
<evidence type="ECO:0000313" key="3">
    <source>
        <dbReference type="EMBL" id="EKX62240.1"/>
    </source>
</evidence>
<dbReference type="Proteomes" id="UP000010411">
    <property type="component" value="Unassembled WGS sequence"/>
</dbReference>
<protein>
    <submittedName>
        <fullName evidence="3">YibE/F-like protein</fullName>
    </submittedName>
</protein>
<feature type="transmembrane region" description="Helical" evidence="2">
    <location>
        <begin position="269"/>
        <end position="285"/>
    </location>
</feature>
<accession>L1KP24</accession>
<feature type="transmembrane region" description="Helical" evidence="2">
    <location>
        <begin position="368"/>
        <end position="390"/>
    </location>
</feature>
<gene>
    <name evidence="3" type="ORF">STRIP9103_04758</name>
</gene>
<dbReference type="PANTHER" id="PTHR41771:SF1">
    <property type="entry name" value="MEMBRANE PROTEIN"/>
    <property type="match status" value="1"/>
</dbReference>
<feature type="transmembrane region" description="Helical" evidence="2">
    <location>
        <begin position="171"/>
        <end position="191"/>
    </location>
</feature>
<dbReference type="PATRIC" id="fig|698759.3.peg.7085"/>
<dbReference type="InterPro" id="IPR012507">
    <property type="entry name" value="YibE_F"/>
</dbReference>
<proteinExistence type="predicted"/>
<organism evidence="3 4">
    <name type="scientific">Streptomyces ipomoeae 91-03</name>
    <dbReference type="NCBI Taxonomy" id="698759"/>
    <lineage>
        <taxon>Bacteria</taxon>
        <taxon>Bacillati</taxon>
        <taxon>Actinomycetota</taxon>
        <taxon>Actinomycetes</taxon>
        <taxon>Kitasatosporales</taxon>
        <taxon>Streptomycetaceae</taxon>
        <taxon>Streptomyces</taxon>
    </lineage>
</organism>
<feature type="transmembrane region" description="Helical" evidence="2">
    <location>
        <begin position="7"/>
        <end position="28"/>
    </location>
</feature>
<dbReference type="RefSeq" id="WP_009329266.1">
    <property type="nucleotide sequence ID" value="NZ_AEJC01000530.1"/>
</dbReference>
<feature type="transmembrane region" description="Helical" evidence="2">
    <location>
        <begin position="197"/>
        <end position="215"/>
    </location>
</feature>
<feature type="transmembrane region" description="Helical" evidence="2">
    <location>
        <begin position="227"/>
        <end position="249"/>
    </location>
</feature>
<dbReference type="Pfam" id="PF07907">
    <property type="entry name" value="YibE_F"/>
    <property type="match status" value="1"/>
</dbReference>
<reference evidence="3 4" key="1">
    <citation type="submission" date="2012-11" db="EMBL/GenBank/DDBJ databases">
        <authorList>
            <person name="Huguet-Tapia J.C."/>
            <person name="Durkin A.S."/>
            <person name="Pettis G.S."/>
            <person name="Badger J.H."/>
        </authorList>
    </citation>
    <scope>NUCLEOTIDE SEQUENCE [LARGE SCALE GENOMIC DNA]</scope>
    <source>
        <strain evidence="3 4">91-03</strain>
    </source>
</reference>
<feature type="transmembrane region" description="Helical" evidence="2">
    <location>
        <begin position="147"/>
        <end position="164"/>
    </location>
</feature>
<evidence type="ECO:0000256" key="2">
    <source>
        <dbReference type="SAM" id="Phobius"/>
    </source>
</evidence>
<evidence type="ECO:0000313" key="4">
    <source>
        <dbReference type="Proteomes" id="UP000010411"/>
    </source>
</evidence>
<keyword evidence="2" id="KW-1133">Transmembrane helix</keyword>
<evidence type="ECO:0000256" key="1">
    <source>
        <dbReference type="SAM" id="MobiDB-lite"/>
    </source>
</evidence>